<evidence type="ECO:0000256" key="6">
    <source>
        <dbReference type="ARBA" id="ARBA00023235"/>
    </source>
</evidence>
<dbReference type="SUPFAM" id="SSF52540">
    <property type="entry name" value="P-loop containing nucleoside triphosphate hydrolases"/>
    <property type="match status" value="1"/>
</dbReference>
<reference evidence="13 14" key="1">
    <citation type="submission" date="2021-01" db="EMBL/GenBank/DDBJ databases">
        <title>Whole genome shotgun sequence of Catellatospora chokoriensis NBRC 107358.</title>
        <authorList>
            <person name="Komaki H."/>
            <person name="Tamura T."/>
        </authorList>
    </citation>
    <scope>NUCLEOTIDE SEQUENCE [LARGE SCALE GENOMIC DNA]</scope>
    <source>
        <strain evidence="13 14">NBRC 107358</strain>
    </source>
</reference>
<dbReference type="Gene3D" id="3.40.91.30">
    <property type="match status" value="1"/>
</dbReference>
<evidence type="ECO:0000259" key="12">
    <source>
        <dbReference type="PROSITE" id="PS51198"/>
    </source>
</evidence>
<dbReference type="InterPro" id="IPR014016">
    <property type="entry name" value="UvrD-like_ATP-bd"/>
</dbReference>
<dbReference type="PROSITE" id="PS51198">
    <property type="entry name" value="UVRD_HELICASE_ATP_BIND"/>
    <property type="match status" value="1"/>
</dbReference>
<evidence type="ECO:0000256" key="5">
    <source>
        <dbReference type="ARBA" id="ARBA00022840"/>
    </source>
</evidence>
<dbReference type="InterPro" id="IPR014017">
    <property type="entry name" value="DNA_helicase_UvrD-like_C"/>
</dbReference>
<name>A0A8J3JZY3_9ACTN</name>
<dbReference type="Gene3D" id="3.40.50.300">
    <property type="entry name" value="P-loop containing nucleotide triphosphate hydrolases"/>
    <property type="match status" value="3"/>
</dbReference>
<dbReference type="GO" id="GO:0000725">
    <property type="term" value="P:recombinational repair"/>
    <property type="evidence" value="ECO:0007669"/>
    <property type="project" value="TreeGrafter"/>
</dbReference>
<comment type="catalytic activity">
    <reaction evidence="7">
        <text>Couples ATP hydrolysis with the unwinding of duplex DNA by translocating in the 3'-5' direction.</text>
        <dbReference type="EC" id="5.6.2.4"/>
    </reaction>
</comment>
<keyword evidence="5 10" id="KW-0067">ATP-binding</keyword>
<dbReference type="Pfam" id="PF01396">
    <property type="entry name" value="Zn_ribbon_Top1"/>
    <property type="match status" value="1"/>
</dbReference>
<dbReference type="PANTHER" id="PTHR11070">
    <property type="entry name" value="UVRD / RECB / PCRA DNA HELICASE FAMILY MEMBER"/>
    <property type="match status" value="1"/>
</dbReference>
<dbReference type="GO" id="GO:0043138">
    <property type="term" value="F:3'-5' DNA helicase activity"/>
    <property type="evidence" value="ECO:0007669"/>
    <property type="project" value="UniProtKB-EC"/>
</dbReference>
<evidence type="ECO:0000256" key="10">
    <source>
        <dbReference type="PROSITE-ProRule" id="PRU00560"/>
    </source>
</evidence>
<dbReference type="GO" id="GO:0003916">
    <property type="term" value="F:DNA topoisomerase activity"/>
    <property type="evidence" value="ECO:0007669"/>
    <property type="project" value="InterPro"/>
</dbReference>
<dbReference type="SUPFAM" id="SSF57783">
    <property type="entry name" value="Zinc beta-ribbon"/>
    <property type="match status" value="1"/>
</dbReference>
<dbReference type="InterPro" id="IPR013498">
    <property type="entry name" value="Topo_IA_Znf"/>
</dbReference>
<dbReference type="AlphaFoldDB" id="A0A8J3JZY3"/>
<keyword evidence="6" id="KW-0413">Isomerase</keyword>
<feature type="binding site" evidence="10">
    <location>
        <begin position="224"/>
        <end position="231"/>
    </location>
    <ligand>
        <name>ATP</name>
        <dbReference type="ChEBI" id="CHEBI:30616"/>
    </ligand>
</feature>
<keyword evidence="2 10" id="KW-0547">Nucleotide-binding</keyword>
<evidence type="ECO:0000313" key="14">
    <source>
        <dbReference type="Proteomes" id="UP000619293"/>
    </source>
</evidence>
<dbReference type="Gene3D" id="1.10.10.160">
    <property type="match status" value="1"/>
</dbReference>
<evidence type="ECO:0000256" key="3">
    <source>
        <dbReference type="ARBA" id="ARBA00022801"/>
    </source>
</evidence>
<dbReference type="InterPro" id="IPR000212">
    <property type="entry name" value="DNA_helicase_UvrD/REP"/>
</dbReference>
<evidence type="ECO:0000256" key="7">
    <source>
        <dbReference type="ARBA" id="ARBA00034617"/>
    </source>
</evidence>
<dbReference type="Pfam" id="PF00580">
    <property type="entry name" value="UvrD-helicase"/>
    <property type="match status" value="1"/>
</dbReference>
<evidence type="ECO:0000256" key="1">
    <source>
        <dbReference type="ARBA" id="ARBA00009922"/>
    </source>
</evidence>
<organism evidence="13 14">
    <name type="scientific">Catellatospora chokoriensis</name>
    <dbReference type="NCBI Taxonomy" id="310353"/>
    <lineage>
        <taxon>Bacteria</taxon>
        <taxon>Bacillati</taxon>
        <taxon>Actinomycetota</taxon>
        <taxon>Actinomycetes</taxon>
        <taxon>Micromonosporales</taxon>
        <taxon>Micromonosporaceae</taxon>
        <taxon>Catellatospora</taxon>
    </lineage>
</organism>
<gene>
    <name evidence="13" type="ORF">Cch02nite_49430</name>
</gene>
<comment type="caution">
    <text evidence="13">The sequence shown here is derived from an EMBL/GenBank/DDBJ whole genome shotgun (WGS) entry which is preliminary data.</text>
</comment>
<dbReference type="PANTHER" id="PTHR11070:SF63">
    <property type="entry name" value="DNA HELICASE IV"/>
    <property type="match status" value="1"/>
</dbReference>
<comment type="similarity">
    <text evidence="1">Belongs to the helicase family. UvrD subfamily.</text>
</comment>
<evidence type="ECO:0000313" key="13">
    <source>
        <dbReference type="EMBL" id="GIF91499.1"/>
    </source>
</evidence>
<dbReference type="GO" id="GO:0005829">
    <property type="term" value="C:cytosol"/>
    <property type="evidence" value="ECO:0007669"/>
    <property type="project" value="TreeGrafter"/>
</dbReference>
<dbReference type="GO" id="GO:0016787">
    <property type="term" value="F:hydrolase activity"/>
    <property type="evidence" value="ECO:0007669"/>
    <property type="project" value="UniProtKB-UniRule"/>
</dbReference>
<proteinExistence type="inferred from homology"/>
<dbReference type="GO" id="GO:0006265">
    <property type="term" value="P:DNA topological change"/>
    <property type="evidence" value="ECO:0007669"/>
    <property type="project" value="InterPro"/>
</dbReference>
<protein>
    <recommendedName>
        <fullName evidence="8">DNA 3'-5' helicase</fullName>
        <ecNumber evidence="8">5.6.2.4</ecNumber>
    </recommendedName>
</protein>
<evidence type="ECO:0000256" key="4">
    <source>
        <dbReference type="ARBA" id="ARBA00022806"/>
    </source>
</evidence>
<dbReference type="EC" id="5.6.2.4" evidence="8"/>
<dbReference type="Gene3D" id="3.30.65.10">
    <property type="entry name" value="Bacterial Topoisomerase I, domain 1"/>
    <property type="match status" value="1"/>
</dbReference>
<dbReference type="Pfam" id="PF13361">
    <property type="entry name" value="UvrD_C"/>
    <property type="match status" value="1"/>
</dbReference>
<evidence type="ECO:0000256" key="2">
    <source>
        <dbReference type="ARBA" id="ARBA00022741"/>
    </source>
</evidence>
<keyword evidence="4 10" id="KW-0347">Helicase</keyword>
<dbReference type="RefSeq" id="WP_191841820.1">
    <property type="nucleotide sequence ID" value="NZ_BAAALB010000016.1"/>
</dbReference>
<evidence type="ECO:0000256" key="8">
    <source>
        <dbReference type="ARBA" id="ARBA00034808"/>
    </source>
</evidence>
<dbReference type="InterPro" id="IPR027417">
    <property type="entry name" value="P-loop_NTPase"/>
</dbReference>
<accession>A0A8J3JZY3</accession>
<evidence type="ECO:0000256" key="11">
    <source>
        <dbReference type="SAM" id="MobiDB-lite"/>
    </source>
</evidence>
<sequence length="916" mass="102734">MDTECSTWGRSRGRRTRRWRLVRHNAQFTLTLHDGVHTFSGEQVDQLTMGVWWFRRTLRLDLDHRRLRLTGLRRQEARLLRAHLAVHRFISAVSQWAQDARSIADRALAQRRWITTETAAQILAARPAFQNQHTHTVDDNPDQPRPDRHKALELVWAHLTVDERSAIELWEQDLSKWIGSINEELTRFELTTHRRFFEQIETSPLTDEQARAVICLDNRVNLVAAAGSGKTSVMIARAAYAIHRGFIPPSRILLLAFNQDAAAELRERLHRRLQAVGLPVDDVTASTFHSFGRSVIGRATGRKPRLAPWVDDGDEVSKILRIVDELRDASEQFRYAYDTYRLLYARTVGGRHGSDASDDDQDRRPGRHRTFSGHLVRSQGEKLIADFLYINGVEFEYERDFPYVMATENHSGYQPDFYYPKVDVWHEHWALDSTGQPPPAFTGYAEQMAWKRAVHAEAGTRLVETTWASIIGTSGLTQLGGLLTSLGLTLDWNPDRPIQDHAAKPASHEDMARMIRTFMTHIKSNSLTRAEVEARLAAGHKQLDSPRTRHFLSFYWPIHDAWQAALADKGYVDFEDMLVQAADLLEAGTASRDFDMVLVDEFQDASHARARLTRALVDGPGKHLLTVGDDWQAINRFAGADISAMTDFDSWFGPGPRLQLSTTFRCTQEICDVSSAFVTKNPRQLSKHVTAVGGRRGPRILVQFANRRDEGSRAAAVASALAHIASDASTGQGSMRLATTVFVLGRYKFDSKLVPARPPTNLSVAFKTIHSAKGLEADHVILANLTRGNYGFPSGIVDDPVLDLAMAQPDAFAHAEERRLFYVALTRARHQVTLIATPGDLSPFLKELLEDGHVDVVTTDPTTGETAASRAHLCPTCGEGVLVPRRSQHGPFLACNTYPACRHTQSRLEPGAEVPT</sequence>
<evidence type="ECO:0000256" key="9">
    <source>
        <dbReference type="ARBA" id="ARBA00048988"/>
    </source>
</evidence>
<feature type="region of interest" description="Disordered" evidence="11">
    <location>
        <begin position="350"/>
        <end position="371"/>
    </location>
</feature>
<dbReference type="InterPro" id="IPR013986">
    <property type="entry name" value="DExx_box_DNA_helicase_dom_sf"/>
</dbReference>
<dbReference type="EMBL" id="BONG01000033">
    <property type="protein sequence ID" value="GIF91499.1"/>
    <property type="molecule type" value="Genomic_DNA"/>
</dbReference>
<dbReference type="GO" id="GO:0005694">
    <property type="term" value="C:chromosome"/>
    <property type="evidence" value="ECO:0007669"/>
    <property type="project" value="InterPro"/>
</dbReference>
<feature type="domain" description="UvrD-like helicase ATP-binding" evidence="12">
    <location>
        <begin position="203"/>
        <end position="667"/>
    </location>
</feature>
<comment type="catalytic activity">
    <reaction evidence="9">
        <text>ATP + H2O = ADP + phosphate + H(+)</text>
        <dbReference type="Rhea" id="RHEA:13065"/>
        <dbReference type="ChEBI" id="CHEBI:15377"/>
        <dbReference type="ChEBI" id="CHEBI:15378"/>
        <dbReference type="ChEBI" id="CHEBI:30616"/>
        <dbReference type="ChEBI" id="CHEBI:43474"/>
        <dbReference type="ChEBI" id="CHEBI:456216"/>
        <dbReference type="EC" id="5.6.2.4"/>
    </reaction>
</comment>
<keyword evidence="14" id="KW-1185">Reference proteome</keyword>
<dbReference type="GO" id="GO:0003677">
    <property type="term" value="F:DNA binding"/>
    <property type="evidence" value="ECO:0007669"/>
    <property type="project" value="InterPro"/>
</dbReference>
<dbReference type="GO" id="GO:0005524">
    <property type="term" value="F:ATP binding"/>
    <property type="evidence" value="ECO:0007669"/>
    <property type="project" value="UniProtKB-UniRule"/>
</dbReference>
<keyword evidence="3 10" id="KW-0378">Hydrolase</keyword>
<dbReference type="Proteomes" id="UP000619293">
    <property type="component" value="Unassembled WGS sequence"/>
</dbReference>